<proteinExistence type="predicted"/>
<gene>
    <name evidence="1" type="ORF">BL57_171c</name>
</gene>
<evidence type="ECO:0000313" key="1">
    <source>
        <dbReference type="EMBL" id="XHV10643.1"/>
    </source>
</evidence>
<dbReference type="EMBL" id="PQ287320">
    <property type="protein sequence ID" value="XHV10643.1"/>
    <property type="molecule type" value="Genomic_DNA"/>
</dbReference>
<name>A0AB74UMF5_9VIRU</name>
<sequence length="105" mass="12285">MIFYGIRQKKTGWYLPQAKRWRERSMCLAHAEPAEKEPPQMWPTEAGAWKALRHYVKGRIVVAKDANNSLLASGPVLRTFKLAREDVGRRLEDYEVVPLRIDHHF</sequence>
<organism evidence="1">
    <name type="scientific">Caulobacter phage BL57</name>
    <dbReference type="NCBI Taxonomy" id="3348355"/>
    <lineage>
        <taxon>Viruses</taxon>
    </lineage>
</organism>
<protein>
    <submittedName>
        <fullName evidence="1">Uncharacterized protein</fullName>
    </submittedName>
</protein>
<reference evidence="1" key="1">
    <citation type="submission" date="2024-10" db="EMBL/GenBank/DDBJ databases">
        <title>Genetic diversity among independent isolates of the Dolichocephalovirinae subfamily.</title>
        <authorList>
            <person name="Ely B."/>
            <person name="Thomas Q."/>
            <person name="Mohammadi T."/>
        </authorList>
    </citation>
    <scope>NUCLEOTIDE SEQUENCE</scope>
</reference>
<accession>A0AB74UMF5</accession>